<feature type="transmembrane region" description="Helical" evidence="2">
    <location>
        <begin position="292"/>
        <end position="317"/>
    </location>
</feature>
<feature type="transmembrane region" description="Helical" evidence="2">
    <location>
        <begin position="261"/>
        <end position="280"/>
    </location>
</feature>
<evidence type="ECO:0000256" key="2">
    <source>
        <dbReference type="SAM" id="Phobius"/>
    </source>
</evidence>
<sequence>MDPLLLAALLLGVAAVVAIILWTRLDAFVGLLAGALVTGSVAGMAPADLLETVTSGFGGTLAGIGIVIGLGVMIGKVLEESGGADALAKMFVRMAGKGREDAAMTATGAVVSVPVFCDSGFVILHPLARSLARRYGRPLVGLSLALAGGLAITHHLVPPTPGPLAAVGLLGADLGTVIVAALAMAVVLMPVVVVYSRVMGPRLEPHLDPALVGEREAVHAGAASGDGAGAGVPGTAVGDDVPEELRGADGRDISKEPPDPPVSALLAMVPLLLPLVLIIGNTVSGAAAEGSAVASFFAFAGEPAIALLVGLVAAVYLLPRKGTPRSTVVGWLTTAAASAGMIVFVTGAGGAFGEVLRASGVGDALAEAVAGWPVPLMLVPFLIATFVRLAQGSGTVAIITAATLTAPLVQSSGLDPAVAVLAACSGSMVFSYVSDSYFWVVTRFTGLSGTAAMKMWSGMTTVLWLASLPLLGVAALVLG</sequence>
<keyword evidence="2" id="KW-1133">Transmembrane helix</keyword>
<name>A0ABT4TRR8_9ACTN</name>
<keyword evidence="4" id="KW-1185">Reference proteome</keyword>
<protein>
    <submittedName>
        <fullName evidence="3">SLC13 family permease</fullName>
    </submittedName>
</protein>
<feature type="transmembrane region" description="Helical" evidence="2">
    <location>
        <begin position="177"/>
        <end position="195"/>
    </location>
</feature>
<organism evidence="3 4">
    <name type="scientific">Nocardiopsis suaedae</name>
    <dbReference type="NCBI Taxonomy" id="3018444"/>
    <lineage>
        <taxon>Bacteria</taxon>
        <taxon>Bacillati</taxon>
        <taxon>Actinomycetota</taxon>
        <taxon>Actinomycetes</taxon>
        <taxon>Streptosporangiales</taxon>
        <taxon>Nocardiopsidaceae</taxon>
        <taxon>Nocardiopsis</taxon>
    </lineage>
</organism>
<feature type="transmembrane region" description="Helical" evidence="2">
    <location>
        <begin position="417"/>
        <end position="440"/>
    </location>
</feature>
<dbReference type="PANTHER" id="PTHR30354:SF11">
    <property type="entry name" value="PERMEASE"/>
    <property type="match status" value="1"/>
</dbReference>
<feature type="transmembrane region" description="Helical" evidence="2">
    <location>
        <begin position="102"/>
        <end position="127"/>
    </location>
</feature>
<dbReference type="Proteomes" id="UP001165685">
    <property type="component" value="Unassembled WGS sequence"/>
</dbReference>
<dbReference type="InterPro" id="IPR003474">
    <property type="entry name" value="Glcn_transporter"/>
</dbReference>
<accession>A0ABT4TRR8</accession>
<feature type="compositionally biased region" description="Basic and acidic residues" evidence="1">
    <location>
        <begin position="243"/>
        <end position="257"/>
    </location>
</feature>
<feature type="transmembrane region" description="Helical" evidence="2">
    <location>
        <begin position="364"/>
        <end position="387"/>
    </location>
</feature>
<dbReference type="EMBL" id="JAQFWP010000054">
    <property type="protein sequence ID" value="MDA2807401.1"/>
    <property type="molecule type" value="Genomic_DNA"/>
</dbReference>
<feature type="transmembrane region" description="Helical" evidence="2">
    <location>
        <begin position="57"/>
        <end position="78"/>
    </location>
</feature>
<dbReference type="Pfam" id="PF02447">
    <property type="entry name" value="GntP_permease"/>
    <property type="match status" value="2"/>
</dbReference>
<evidence type="ECO:0000313" key="3">
    <source>
        <dbReference type="EMBL" id="MDA2807401.1"/>
    </source>
</evidence>
<gene>
    <name evidence="3" type="ORF">O4U47_23035</name>
</gene>
<comment type="caution">
    <text evidence="3">The sequence shown here is derived from an EMBL/GenBank/DDBJ whole genome shotgun (WGS) entry which is preliminary data.</text>
</comment>
<evidence type="ECO:0000256" key="1">
    <source>
        <dbReference type="SAM" id="MobiDB-lite"/>
    </source>
</evidence>
<dbReference type="PIRSF" id="PIRSF002746">
    <property type="entry name" value="Gluconate_transporter"/>
    <property type="match status" value="1"/>
</dbReference>
<proteinExistence type="predicted"/>
<dbReference type="PANTHER" id="PTHR30354">
    <property type="entry name" value="GNT FAMILY GLUCONATE TRANSPORTER"/>
    <property type="match status" value="1"/>
</dbReference>
<reference evidence="3" key="1">
    <citation type="submission" date="2023-01" db="EMBL/GenBank/DDBJ databases">
        <title>Draft genome sequence of Nocardiopsis sp. LSu2-4 isolated from halophytes.</title>
        <authorList>
            <person name="Duangmal K."/>
            <person name="Chantavorakit T."/>
        </authorList>
    </citation>
    <scope>NUCLEOTIDE SEQUENCE</scope>
    <source>
        <strain evidence="3">LSu2-4</strain>
    </source>
</reference>
<feature type="transmembrane region" description="Helical" evidence="2">
    <location>
        <begin position="329"/>
        <end position="352"/>
    </location>
</feature>
<feature type="region of interest" description="Disordered" evidence="1">
    <location>
        <begin position="222"/>
        <end position="257"/>
    </location>
</feature>
<keyword evidence="2" id="KW-0812">Transmembrane</keyword>
<feature type="transmembrane region" description="Helical" evidence="2">
    <location>
        <begin position="461"/>
        <end position="478"/>
    </location>
</feature>
<feature type="transmembrane region" description="Helical" evidence="2">
    <location>
        <begin position="28"/>
        <end position="45"/>
    </location>
</feature>
<dbReference type="RefSeq" id="WP_270680030.1">
    <property type="nucleotide sequence ID" value="NZ_JAQFWP010000054.1"/>
</dbReference>
<evidence type="ECO:0000313" key="4">
    <source>
        <dbReference type="Proteomes" id="UP001165685"/>
    </source>
</evidence>
<feature type="transmembrane region" description="Helical" evidence="2">
    <location>
        <begin position="139"/>
        <end position="157"/>
    </location>
</feature>
<keyword evidence="2" id="KW-0472">Membrane</keyword>